<evidence type="ECO:0000313" key="3">
    <source>
        <dbReference type="EMBL" id="PQA54887.1"/>
    </source>
</evidence>
<evidence type="ECO:0000256" key="1">
    <source>
        <dbReference type="ARBA" id="ARBA00038283"/>
    </source>
</evidence>
<name>A0A2S7IGX2_9BACT</name>
<dbReference type="InterPro" id="IPR000525">
    <property type="entry name" value="Initiator_Rep_WH1"/>
</dbReference>
<protein>
    <recommendedName>
        <fullName evidence="2">Initiator Rep protein WH1 domain-containing protein</fullName>
    </recommendedName>
</protein>
<dbReference type="EMBL" id="PTRA01000005">
    <property type="protein sequence ID" value="PQA54887.1"/>
    <property type="molecule type" value="Genomic_DNA"/>
</dbReference>
<proteinExistence type="inferred from homology"/>
<dbReference type="Pfam" id="PF21205">
    <property type="entry name" value="Rep3_C"/>
    <property type="match status" value="1"/>
</dbReference>
<comment type="caution">
    <text evidence="3">The sequence shown here is derived from an EMBL/GenBank/DDBJ whole genome shotgun (WGS) entry which is preliminary data.</text>
</comment>
<dbReference type="Proteomes" id="UP000239590">
    <property type="component" value="Unassembled WGS sequence"/>
</dbReference>
<dbReference type="GO" id="GO:0003887">
    <property type="term" value="F:DNA-directed DNA polymerase activity"/>
    <property type="evidence" value="ECO:0007669"/>
    <property type="project" value="InterPro"/>
</dbReference>
<accession>A0A2S7IGX2</accession>
<dbReference type="AlphaFoldDB" id="A0A2S7IGX2"/>
<dbReference type="InterPro" id="IPR036388">
    <property type="entry name" value="WH-like_DNA-bd_sf"/>
</dbReference>
<keyword evidence="4" id="KW-1185">Reference proteome</keyword>
<dbReference type="Pfam" id="PF01051">
    <property type="entry name" value="Rep3_N"/>
    <property type="match status" value="1"/>
</dbReference>
<dbReference type="GO" id="GO:0006270">
    <property type="term" value="P:DNA replication initiation"/>
    <property type="evidence" value="ECO:0007669"/>
    <property type="project" value="InterPro"/>
</dbReference>
<feature type="domain" description="Initiator Rep protein WH1" evidence="2">
    <location>
        <begin position="27"/>
        <end position="187"/>
    </location>
</feature>
<sequence>MECLVEKKLNPRKNTRKKKRNNTVVLIRKSNALVEAHYKFTIWETRVFAKMISMIDWEDRDFKEYKIFFRDVIQDFGLRKDGRTYEDLKEGARGLMSKIIKLKVKTDGVYETLETPIIGGIKTPDDVQRKIIQSKRLDDDRVYLKVSFHPDLKPFLIELKERYLVYEMANILDLSSPYTVRIYELLKQYEKLGERTIELQELKAMLGMEEEYKLYGHFRDRVLEKAKEDLQKYTDIRFDYEGVQAKNYPYELPFKLKSNAVVAIRFYNISKNDTSQGAVPPVLKLKRAPVQEPVPEEEGSAVEVSHFDEIFPLVSAYVSEQTVWQWLEKAPIEHIRTSIQTTLKQARKKNSPIQNIGGYLNTLILSPSLFATGQPAAPAPKPQAPKEEKNWQDEYNQWKNRWYERQYEVIQAFLAIRPGLRMELFEQAKKTVPFSFDPKLSDEQNYKDKMLFATAVWELARQYCQEELHVIEKQYLPQLQELERRMGRA</sequence>
<dbReference type="SUPFAM" id="SSF46785">
    <property type="entry name" value="Winged helix' DNA-binding domain"/>
    <property type="match status" value="2"/>
</dbReference>
<dbReference type="Gene3D" id="1.10.10.10">
    <property type="entry name" value="Winged helix-like DNA-binding domain superfamily/Winged helix DNA-binding domain"/>
    <property type="match status" value="2"/>
</dbReference>
<gene>
    <name evidence="3" type="ORF">C5O19_20240</name>
</gene>
<dbReference type="OrthoDB" id="9765378at2"/>
<evidence type="ECO:0000259" key="2">
    <source>
        <dbReference type="Pfam" id="PF01051"/>
    </source>
</evidence>
<comment type="similarity">
    <text evidence="1">Belongs to the initiator RepB protein family.</text>
</comment>
<evidence type="ECO:0000313" key="4">
    <source>
        <dbReference type="Proteomes" id="UP000239590"/>
    </source>
</evidence>
<reference evidence="4" key="1">
    <citation type="submission" date="2018-02" db="EMBL/GenBank/DDBJ databases">
        <title>Genome sequencing of Solimonas sp. HR-BB.</title>
        <authorList>
            <person name="Lee Y."/>
            <person name="Jeon C.O."/>
        </authorList>
    </citation>
    <scope>NUCLEOTIDE SEQUENCE [LARGE SCALE GENOMIC DNA]</scope>
    <source>
        <strain evidence="4">HR-U</strain>
    </source>
</reference>
<dbReference type="InterPro" id="IPR036390">
    <property type="entry name" value="WH_DNA-bd_sf"/>
</dbReference>
<organism evidence="3 4">
    <name type="scientific">Siphonobacter curvatus</name>
    <dbReference type="NCBI Taxonomy" id="2094562"/>
    <lineage>
        <taxon>Bacteria</taxon>
        <taxon>Pseudomonadati</taxon>
        <taxon>Bacteroidota</taxon>
        <taxon>Cytophagia</taxon>
        <taxon>Cytophagales</taxon>
        <taxon>Cytophagaceae</taxon>
        <taxon>Siphonobacter</taxon>
    </lineage>
</organism>